<dbReference type="EMBL" id="CATOBB020000466">
    <property type="protein sequence ID" value="CAM9164575.1"/>
    <property type="molecule type" value="Genomic_DNA"/>
</dbReference>
<reference evidence="1" key="1">
    <citation type="submission" date="2025-03" db="EMBL/GenBank/DDBJ databases">
        <authorList>
            <consortium name="ELIXIR-Norway"/>
            <consortium name="Elixir Norway"/>
        </authorList>
    </citation>
    <scope>NUCLEOTIDE SEQUENCE</scope>
</reference>
<protein>
    <submittedName>
        <fullName evidence="1">Uncharacterized protein</fullName>
    </submittedName>
</protein>
<gene>
    <name evidence="1" type="ORF">MRATA1EN22A_LOCUS29287</name>
</gene>
<dbReference type="Proteomes" id="UP001162501">
    <property type="component" value="Unassembled WGS sequence"/>
</dbReference>
<evidence type="ECO:0000313" key="1">
    <source>
        <dbReference type="EMBL" id="CAM9164575.1"/>
    </source>
</evidence>
<evidence type="ECO:0000313" key="2">
    <source>
        <dbReference type="Proteomes" id="UP001162501"/>
    </source>
</evidence>
<organism evidence="1 2">
    <name type="scientific">Rangifer tarandus platyrhynchus</name>
    <name type="common">Svalbard reindeer</name>
    <dbReference type="NCBI Taxonomy" id="3082113"/>
    <lineage>
        <taxon>Eukaryota</taxon>
        <taxon>Metazoa</taxon>
        <taxon>Chordata</taxon>
        <taxon>Craniata</taxon>
        <taxon>Vertebrata</taxon>
        <taxon>Euteleostomi</taxon>
        <taxon>Mammalia</taxon>
        <taxon>Eutheria</taxon>
        <taxon>Laurasiatheria</taxon>
        <taxon>Artiodactyla</taxon>
        <taxon>Ruminantia</taxon>
        <taxon>Pecora</taxon>
        <taxon>Cervidae</taxon>
        <taxon>Odocoileinae</taxon>
        <taxon>Rangifer</taxon>
    </lineage>
</organism>
<sequence length="293" mass="30416">MSCKIAVHVQTLAPDDNRKQAVFCASASSTVKQTTTAIYPKKFLPIRLVCVCLWTQYRGPGRRGGGGGGAPHPTPGRPVPIAGSGQMAPLCPWPTHDPAGETSGLRIRPRRIPAMGGPAAARRPQGPGLPGPSSRLRLPAAPAEASPARAHLLDVVEARDHADDPVVEDGELLRQLLLARLQHGARHGGGGSGGAGAAGLAPSHRPAASAATSVGPPPLPPVTSVSGERVHVPRAPIPCGWTERAAADASSSLSPQQPAPRQPPAFGPPPFRPQPRRSPSRPRPPSRLPRLLH</sequence>
<accession>A0ACB1KFF9</accession>
<name>A0ACB1KFF9_RANTA</name>
<comment type="caution">
    <text evidence="1">The sequence shown here is derived from an EMBL/GenBank/DDBJ whole genome shotgun (WGS) entry which is preliminary data.</text>
</comment>
<proteinExistence type="predicted"/>